<dbReference type="WBParaSite" id="PSU_v2.g20338.t1">
    <property type="protein sequence ID" value="PSU_v2.g20338.t1"/>
    <property type="gene ID" value="PSU_v2.g20338"/>
</dbReference>
<dbReference type="Proteomes" id="UP000887577">
    <property type="component" value="Unplaced"/>
</dbReference>
<proteinExistence type="predicted"/>
<accession>A0A914YLB3</accession>
<protein>
    <submittedName>
        <fullName evidence="3 4">Uncharacterized protein</fullName>
    </submittedName>
</protein>
<keyword evidence="2" id="KW-1185">Reference proteome</keyword>
<evidence type="ECO:0000313" key="4">
    <source>
        <dbReference type="WBParaSite" id="PSU_v2.g5694.t1"/>
    </source>
</evidence>
<organism evidence="2 3">
    <name type="scientific">Panagrolaimus superbus</name>
    <dbReference type="NCBI Taxonomy" id="310955"/>
    <lineage>
        <taxon>Eukaryota</taxon>
        <taxon>Metazoa</taxon>
        <taxon>Ecdysozoa</taxon>
        <taxon>Nematoda</taxon>
        <taxon>Chromadorea</taxon>
        <taxon>Rhabditida</taxon>
        <taxon>Tylenchina</taxon>
        <taxon>Panagrolaimomorpha</taxon>
        <taxon>Panagrolaimoidea</taxon>
        <taxon>Panagrolaimidae</taxon>
        <taxon>Panagrolaimus</taxon>
    </lineage>
</organism>
<dbReference type="WBParaSite" id="PSU_v2.g5694.t1">
    <property type="protein sequence ID" value="PSU_v2.g5694.t1"/>
    <property type="gene ID" value="PSU_v2.g5694"/>
</dbReference>
<reference evidence="3 4" key="1">
    <citation type="submission" date="2022-11" db="UniProtKB">
        <authorList>
            <consortium name="WormBaseParasite"/>
        </authorList>
    </citation>
    <scope>IDENTIFICATION</scope>
</reference>
<evidence type="ECO:0000313" key="2">
    <source>
        <dbReference type="Proteomes" id="UP000887577"/>
    </source>
</evidence>
<evidence type="ECO:0000313" key="3">
    <source>
        <dbReference type="WBParaSite" id="PSU_v2.g20338.t1"/>
    </source>
</evidence>
<name>A0A914YLB3_9BILA</name>
<evidence type="ECO:0000256" key="1">
    <source>
        <dbReference type="SAM" id="MobiDB-lite"/>
    </source>
</evidence>
<feature type="region of interest" description="Disordered" evidence="1">
    <location>
        <begin position="43"/>
        <end position="96"/>
    </location>
</feature>
<dbReference type="AlphaFoldDB" id="A0A914YLB3"/>
<sequence length="135" mass="14777">MLFMFVVPCVVTAYFFAIFWSSMFEISFGKLEDVLISALMGSPRRPPAPEAAANEIPQSPKPGDPDMSMGQIPYDQTTTGAGAKVSPETNGTEGNLKLESLRKRNGGYNSEIPVFNTNEKVATIRLTKLEEQAWG</sequence>